<dbReference type="AlphaFoldDB" id="A0ABD1EJ61"/>
<feature type="compositionally biased region" description="Polar residues" evidence="1">
    <location>
        <begin position="330"/>
        <end position="339"/>
    </location>
</feature>
<dbReference type="Proteomes" id="UP001566132">
    <property type="component" value="Unassembled WGS sequence"/>
</dbReference>
<accession>A0ABD1EJ61</accession>
<reference evidence="2 3" key="1">
    <citation type="submission" date="2024-05" db="EMBL/GenBank/DDBJ databases">
        <title>Genetic variation in Jamaican populations of the coffee berry borer (Hypothenemus hampei).</title>
        <authorList>
            <person name="Errbii M."/>
            <person name="Myrie A."/>
        </authorList>
    </citation>
    <scope>NUCLEOTIDE SEQUENCE [LARGE SCALE GENOMIC DNA]</scope>
    <source>
        <strain evidence="2">JA-Hopewell-2020-01-JO</strain>
        <tissue evidence="2">Whole body</tissue>
    </source>
</reference>
<feature type="compositionally biased region" description="Low complexity" evidence="1">
    <location>
        <begin position="301"/>
        <end position="310"/>
    </location>
</feature>
<comment type="caution">
    <text evidence="2">The sequence shown here is derived from an EMBL/GenBank/DDBJ whole genome shotgun (WGS) entry which is preliminary data.</text>
</comment>
<gene>
    <name evidence="2" type="ORF">ABEB36_010291</name>
</gene>
<feature type="region of interest" description="Disordered" evidence="1">
    <location>
        <begin position="237"/>
        <end position="258"/>
    </location>
</feature>
<protein>
    <submittedName>
        <fullName evidence="2">Uncharacterized protein</fullName>
    </submittedName>
</protein>
<feature type="region of interest" description="Disordered" evidence="1">
    <location>
        <begin position="270"/>
        <end position="396"/>
    </location>
</feature>
<organism evidence="2 3">
    <name type="scientific">Hypothenemus hampei</name>
    <name type="common">Coffee berry borer</name>
    <dbReference type="NCBI Taxonomy" id="57062"/>
    <lineage>
        <taxon>Eukaryota</taxon>
        <taxon>Metazoa</taxon>
        <taxon>Ecdysozoa</taxon>
        <taxon>Arthropoda</taxon>
        <taxon>Hexapoda</taxon>
        <taxon>Insecta</taxon>
        <taxon>Pterygota</taxon>
        <taxon>Neoptera</taxon>
        <taxon>Endopterygota</taxon>
        <taxon>Coleoptera</taxon>
        <taxon>Polyphaga</taxon>
        <taxon>Cucujiformia</taxon>
        <taxon>Curculionidae</taxon>
        <taxon>Scolytinae</taxon>
        <taxon>Hypothenemus</taxon>
    </lineage>
</organism>
<evidence type="ECO:0000256" key="1">
    <source>
        <dbReference type="SAM" id="MobiDB-lite"/>
    </source>
</evidence>
<name>A0ABD1EJ61_HYPHA</name>
<evidence type="ECO:0000313" key="2">
    <source>
        <dbReference type="EMBL" id="KAL1494744.1"/>
    </source>
</evidence>
<feature type="compositionally biased region" description="Basic and acidic residues" evidence="1">
    <location>
        <begin position="237"/>
        <end position="257"/>
    </location>
</feature>
<evidence type="ECO:0000313" key="3">
    <source>
        <dbReference type="Proteomes" id="UP001566132"/>
    </source>
</evidence>
<sequence>MNQNRPFFSTNTNLYDETFRSCEPTILNGENVLLSQEQQRRVYDILNTSIIGNPSGVMWCAQKQFFPGGVLFTFPNPHTQITNNNQPTCCQCCHPPAPPIANGTSMQFNPASVPFNSFFPSSIDFPLIKAQNSTKEQFLLRFHNDRSTSCSDLSSPFLSLPIMKGYPKLHSLTAISDCIKQPQKCPESNCDTSSMVLSPFPLIEFPSNARKLVLSKIVPKVSGHVVDVLNDKTEESNNMKKVSFSDDKQENQTKDQEVQITTECICRDEKHKSKDNTRKSDSDSESQSNNRTKNRRKKIKNSSSDISETTESSEEENEHIKRKWWRRVTSEPSSETQLFGSEEEWPNSKKKKRKRKKKKVTKLKSTKNFNMFSESENDGETTSTHSGSENKDCYCS</sequence>
<keyword evidence="3" id="KW-1185">Reference proteome</keyword>
<feature type="compositionally biased region" description="Basic and acidic residues" evidence="1">
    <location>
        <begin position="270"/>
        <end position="282"/>
    </location>
</feature>
<feature type="compositionally biased region" description="Basic residues" evidence="1">
    <location>
        <begin position="348"/>
        <end position="365"/>
    </location>
</feature>
<dbReference type="EMBL" id="JBDJPC010000007">
    <property type="protein sequence ID" value="KAL1494744.1"/>
    <property type="molecule type" value="Genomic_DNA"/>
</dbReference>
<proteinExistence type="predicted"/>
<feature type="compositionally biased region" description="Polar residues" evidence="1">
    <location>
        <begin position="368"/>
        <end position="387"/>
    </location>
</feature>